<evidence type="ECO:0000313" key="2">
    <source>
        <dbReference type="Proteomes" id="UP001596442"/>
    </source>
</evidence>
<gene>
    <name evidence="1" type="ORF">ACFQEU_14910</name>
</gene>
<comment type="caution">
    <text evidence="1">The sequence shown here is derived from an EMBL/GenBank/DDBJ whole genome shotgun (WGS) entry which is preliminary data.</text>
</comment>
<feature type="non-terminal residue" evidence="1">
    <location>
        <position position="40"/>
    </location>
</feature>
<proteinExistence type="predicted"/>
<reference evidence="1 2" key="1">
    <citation type="journal article" date="2019" name="Int. J. Syst. Evol. Microbiol.">
        <title>The Global Catalogue of Microorganisms (GCM) 10K type strain sequencing project: providing services to taxonomists for standard genome sequencing and annotation.</title>
        <authorList>
            <consortium name="The Broad Institute Genomics Platform"/>
            <consortium name="The Broad Institute Genome Sequencing Center for Infectious Disease"/>
            <person name="Wu L."/>
            <person name="Ma J."/>
        </authorList>
    </citation>
    <scope>NUCLEOTIDE SEQUENCE [LARGE SCALE GENOMIC DNA]</scope>
    <source>
        <strain evidence="1 2">CGMCC 1.3239</strain>
    </source>
</reference>
<sequence length="40" mass="4053">MSDGSHGDTDGSDPVVEAVFDAVAATAPAIRDALPGRRVE</sequence>
<keyword evidence="2" id="KW-1185">Reference proteome</keyword>
<organism evidence="1 2">
    <name type="scientific">Halorubrum tibetense</name>
    <dbReference type="NCBI Taxonomy" id="175631"/>
    <lineage>
        <taxon>Archaea</taxon>
        <taxon>Methanobacteriati</taxon>
        <taxon>Methanobacteriota</taxon>
        <taxon>Stenosarchaea group</taxon>
        <taxon>Halobacteria</taxon>
        <taxon>Halobacteriales</taxon>
        <taxon>Haloferacaceae</taxon>
        <taxon>Halorubrum</taxon>
    </lineage>
</organism>
<protein>
    <submittedName>
        <fullName evidence="1">Class 1 fructose-bisphosphatase</fullName>
    </submittedName>
</protein>
<evidence type="ECO:0000313" key="1">
    <source>
        <dbReference type="EMBL" id="MFC6754736.1"/>
    </source>
</evidence>
<accession>A0ABD5SDK5</accession>
<dbReference type="AlphaFoldDB" id="A0ABD5SDK5"/>
<name>A0ABD5SDK5_9EURY</name>
<dbReference type="Proteomes" id="UP001596442">
    <property type="component" value="Unassembled WGS sequence"/>
</dbReference>
<dbReference type="EMBL" id="JBHSWW010000352">
    <property type="protein sequence ID" value="MFC6754736.1"/>
    <property type="molecule type" value="Genomic_DNA"/>
</dbReference>